<accession>A0ABR7D118</accession>
<keyword evidence="10" id="KW-1185">Reference proteome</keyword>
<dbReference type="NCBIfam" id="TIGR01033">
    <property type="entry name" value="YebC/PmpR family DNA-binding transcriptional regulator"/>
    <property type="match status" value="1"/>
</dbReference>
<dbReference type="InterPro" id="IPR026564">
    <property type="entry name" value="Transcrip_reg_TACO1-like_dom3"/>
</dbReference>
<dbReference type="InterPro" id="IPR002876">
    <property type="entry name" value="Transcrip_reg_TACO1-like"/>
</dbReference>
<dbReference type="Pfam" id="PF01709">
    <property type="entry name" value="Transcrip_reg"/>
    <property type="match status" value="1"/>
</dbReference>
<dbReference type="InterPro" id="IPR049083">
    <property type="entry name" value="TACO1_YebC_N"/>
</dbReference>
<gene>
    <name evidence="9" type="ORF">H8S64_11035</name>
</gene>
<dbReference type="Gene3D" id="3.30.70.980">
    <property type="match status" value="2"/>
</dbReference>
<evidence type="ECO:0000313" key="9">
    <source>
        <dbReference type="EMBL" id="MBC5621633.1"/>
    </source>
</evidence>
<evidence type="ECO:0000256" key="3">
    <source>
        <dbReference type="ARBA" id="ARBA00023015"/>
    </source>
</evidence>
<dbReference type="Proteomes" id="UP000646484">
    <property type="component" value="Unassembled WGS sequence"/>
</dbReference>
<dbReference type="GO" id="GO:0003677">
    <property type="term" value="F:DNA binding"/>
    <property type="evidence" value="ECO:0007669"/>
    <property type="project" value="UniProtKB-KW"/>
</dbReference>
<dbReference type="RefSeq" id="WP_099291457.1">
    <property type="nucleotide sequence ID" value="NZ_JACOOH010000004.1"/>
</dbReference>
<evidence type="ECO:0000256" key="1">
    <source>
        <dbReference type="ARBA" id="ARBA00008724"/>
    </source>
</evidence>
<dbReference type="Pfam" id="PF20772">
    <property type="entry name" value="TACO1_YebC_N"/>
    <property type="match status" value="1"/>
</dbReference>
<dbReference type="HAMAP" id="MF_00693">
    <property type="entry name" value="Transcrip_reg_TACO1"/>
    <property type="match status" value="1"/>
</dbReference>
<keyword evidence="2 6" id="KW-0963">Cytoplasm</keyword>
<dbReference type="PANTHER" id="PTHR12532">
    <property type="entry name" value="TRANSLATIONAL ACTIVATOR OF CYTOCHROME C OXIDASE 1"/>
    <property type="match status" value="1"/>
</dbReference>
<sequence>MGRAFEYRKARKLKRWGNMARTFTRIGKEIDIAVKAGGPDPANNTRLRILIQNAKAENMPKENVERAIKRAISKDTSDYKEIVYEGYAPFGIAVVVETATDNHTRTVANVRHCFSKYGGSLGTTGSLDFLFDRKCVFKISRPENFDLEEFELEMIDYGADEIFEDEENHVIIYGAFESFGAIQKYLEDSKYEITSGEFERIPLDTKELTEEQRETVDKLLEKLEEDDDVTNVYHNIKE</sequence>
<dbReference type="SUPFAM" id="SSF75625">
    <property type="entry name" value="YebC-like"/>
    <property type="match status" value="1"/>
</dbReference>
<dbReference type="InterPro" id="IPR048300">
    <property type="entry name" value="TACO1_YebC-like_2nd/3rd_dom"/>
</dbReference>
<comment type="similarity">
    <text evidence="1 6">Belongs to the TACO1 family.</text>
</comment>
<evidence type="ECO:0000256" key="4">
    <source>
        <dbReference type="ARBA" id="ARBA00023125"/>
    </source>
</evidence>
<keyword evidence="5 6" id="KW-0804">Transcription</keyword>
<comment type="subcellular location">
    <subcellularLocation>
        <location evidence="6">Cytoplasm</location>
    </subcellularLocation>
</comment>
<dbReference type="NCBIfam" id="NF001030">
    <property type="entry name" value="PRK00110.1"/>
    <property type="match status" value="1"/>
</dbReference>
<evidence type="ECO:0000256" key="5">
    <source>
        <dbReference type="ARBA" id="ARBA00023163"/>
    </source>
</evidence>
<dbReference type="InterPro" id="IPR029072">
    <property type="entry name" value="YebC-like"/>
</dbReference>
<evidence type="ECO:0000256" key="2">
    <source>
        <dbReference type="ARBA" id="ARBA00022490"/>
    </source>
</evidence>
<feature type="domain" description="TACO1/YebC-like N-terminal" evidence="8">
    <location>
        <begin position="4"/>
        <end position="71"/>
    </location>
</feature>
<keyword evidence="4 6" id="KW-0238">DNA-binding</keyword>
<evidence type="ECO:0000259" key="8">
    <source>
        <dbReference type="Pfam" id="PF20772"/>
    </source>
</evidence>
<dbReference type="EMBL" id="JACOOH010000004">
    <property type="protein sequence ID" value="MBC5621633.1"/>
    <property type="molecule type" value="Genomic_DNA"/>
</dbReference>
<keyword evidence="3 6" id="KW-0805">Transcription regulation</keyword>
<name>A0ABR7D118_9BACT</name>
<evidence type="ECO:0000256" key="6">
    <source>
        <dbReference type="HAMAP-Rule" id="MF_00693"/>
    </source>
</evidence>
<dbReference type="NCBIfam" id="NF009044">
    <property type="entry name" value="PRK12378.1"/>
    <property type="match status" value="1"/>
</dbReference>
<reference evidence="9 10" key="1">
    <citation type="submission" date="2020-08" db="EMBL/GenBank/DDBJ databases">
        <title>Genome public.</title>
        <authorList>
            <person name="Liu C."/>
            <person name="Sun Q."/>
        </authorList>
    </citation>
    <scope>NUCLEOTIDE SEQUENCE [LARGE SCALE GENOMIC DNA]</scope>
    <source>
        <strain evidence="9 10">NSJ-56</strain>
    </source>
</reference>
<evidence type="ECO:0000313" key="10">
    <source>
        <dbReference type="Proteomes" id="UP000646484"/>
    </source>
</evidence>
<dbReference type="Gene3D" id="1.10.10.200">
    <property type="match status" value="1"/>
</dbReference>
<comment type="caution">
    <text evidence="9">The sequence shown here is derived from an EMBL/GenBank/DDBJ whole genome shotgun (WGS) entry which is preliminary data.</text>
</comment>
<protein>
    <recommendedName>
        <fullName evidence="6">Probable transcriptional regulatory protein H8S64_11035</fullName>
    </recommendedName>
</protein>
<proteinExistence type="inferred from homology"/>
<dbReference type="PANTHER" id="PTHR12532:SF6">
    <property type="entry name" value="TRANSCRIPTIONAL REGULATORY PROTEIN YEBC-RELATED"/>
    <property type="match status" value="1"/>
</dbReference>
<evidence type="ECO:0000259" key="7">
    <source>
        <dbReference type="Pfam" id="PF01709"/>
    </source>
</evidence>
<dbReference type="InterPro" id="IPR017856">
    <property type="entry name" value="Integrase-like_N"/>
</dbReference>
<organism evidence="9 10">
    <name type="scientific">Butyricimonas hominis</name>
    <dbReference type="NCBI Taxonomy" id="2763032"/>
    <lineage>
        <taxon>Bacteria</taxon>
        <taxon>Pseudomonadati</taxon>
        <taxon>Bacteroidota</taxon>
        <taxon>Bacteroidia</taxon>
        <taxon>Bacteroidales</taxon>
        <taxon>Odoribacteraceae</taxon>
        <taxon>Butyricimonas</taxon>
    </lineage>
</organism>
<feature type="domain" description="TACO1/YebC-like second and third" evidence="7">
    <location>
        <begin position="79"/>
        <end position="236"/>
    </location>
</feature>